<dbReference type="AlphaFoldDB" id="A0A7K1GKW9"/>
<evidence type="ECO:0000256" key="2">
    <source>
        <dbReference type="ARBA" id="ARBA00008814"/>
    </source>
</evidence>
<keyword evidence="4" id="KW-0406">Ion transport</keyword>
<dbReference type="GO" id="GO:0030288">
    <property type="term" value="C:outer membrane-bounded periplasmic space"/>
    <property type="evidence" value="ECO:0007669"/>
    <property type="project" value="TreeGrafter"/>
</dbReference>
<comment type="caution">
    <text evidence="7">The sequence shown here is derived from an EMBL/GenBank/DDBJ whole genome shotgun (WGS) entry which is preliminary data.</text>
</comment>
<dbReference type="RefSeq" id="WP_155035160.1">
    <property type="nucleotide sequence ID" value="NZ_JAYMMG010000014.1"/>
</dbReference>
<dbReference type="PANTHER" id="PTHR30532">
    <property type="entry name" value="IRON III DICITRATE-BINDING PERIPLASMIC PROTEIN"/>
    <property type="match status" value="1"/>
</dbReference>
<evidence type="ECO:0000256" key="5">
    <source>
        <dbReference type="ARBA" id="ARBA00022729"/>
    </source>
</evidence>
<keyword evidence="4" id="KW-0410">Iron transport</keyword>
<keyword evidence="8" id="KW-1185">Reference proteome</keyword>
<comment type="subcellular location">
    <subcellularLocation>
        <location evidence="1">Cell envelope</location>
    </subcellularLocation>
</comment>
<protein>
    <submittedName>
        <fullName evidence="7">ABC transporter substrate-binding protein</fullName>
    </submittedName>
</protein>
<dbReference type="OrthoDB" id="63946at2"/>
<dbReference type="InterPro" id="IPR051313">
    <property type="entry name" value="Bact_iron-sidero_bind"/>
</dbReference>
<reference evidence="7 8" key="1">
    <citation type="journal article" date="2006" name="Int. J. Syst. Evol. Microbiol.">
        <title>Myroides pelagicus sp. nov., isolated from seawater in Thailand.</title>
        <authorList>
            <person name="Yoon J."/>
            <person name="Maneerat S."/>
            <person name="Kawai F."/>
            <person name="Yokota A."/>
        </authorList>
    </citation>
    <scope>NUCLEOTIDE SEQUENCE [LARGE SCALE GENOMIC DNA]</scope>
    <source>
        <strain evidence="7 8">SM1T</strain>
    </source>
</reference>
<comment type="similarity">
    <text evidence="2">Belongs to the bacterial solute-binding protein 8 family.</text>
</comment>
<evidence type="ECO:0000256" key="3">
    <source>
        <dbReference type="ARBA" id="ARBA00022448"/>
    </source>
</evidence>
<keyword evidence="3" id="KW-0813">Transport</keyword>
<dbReference type="SUPFAM" id="SSF53807">
    <property type="entry name" value="Helical backbone' metal receptor"/>
    <property type="match status" value="1"/>
</dbReference>
<dbReference type="InterPro" id="IPR002491">
    <property type="entry name" value="ABC_transptr_periplasmic_BD"/>
</dbReference>
<keyword evidence="5" id="KW-0732">Signal</keyword>
<dbReference type="PROSITE" id="PS50983">
    <property type="entry name" value="FE_B12_PBP"/>
    <property type="match status" value="1"/>
</dbReference>
<dbReference type="CDD" id="cd01140">
    <property type="entry name" value="FatB"/>
    <property type="match status" value="1"/>
</dbReference>
<name>A0A7K1GKW9_9FLAO</name>
<proteinExistence type="inferred from homology"/>
<evidence type="ECO:0000256" key="4">
    <source>
        <dbReference type="ARBA" id="ARBA00022496"/>
    </source>
</evidence>
<sequence>MSKLFISCLAASAVLFVSCKDTKKQEDNTNRTKIEVTHSSGKTEVLTQPKNAVVISYGALDTFDELGIPVKGAPKTNLPSYLDKYAKDENVVDIGGIKNPNLEKVNATSTELIVVGARNVAIMEELNKIAPSINLDVNAEDYMTSFRENQQAIGQLYGKEAEVEKELTDIDARIESIKKKTAASNKKGLIVLTNEGRLSAYGPGSRFGIIHDVFGVKPTDSKIEVARHGQSISNEFIKEVNPDYIFVIDRGAAIKKDVMTQEAFANVLIQQTNAYKNGKVIFLDPEVWYLSGGGLKSIKMMISEIEKAIAE</sequence>
<dbReference type="Proteomes" id="UP000488936">
    <property type="component" value="Unassembled WGS sequence"/>
</dbReference>
<dbReference type="PROSITE" id="PS51257">
    <property type="entry name" value="PROKAR_LIPOPROTEIN"/>
    <property type="match status" value="1"/>
</dbReference>
<dbReference type="InterPro" id="IPR033870">
    <property type="entry name" value="FatB"/>
</dbReference>
<dbReference type="Gene3D" id="3.40.50.1980">
    <property type="entry name" value="Nitrogenase molybdenum iron protein domain"/>
    <property type="match status" value="2"/>
</dbReference>
<evidence type="ECO:0000313" key="8">
    <source>
        <dbReference type="Proteomes" id="UP000488936"/>
    </source>
</evidence>
<dbReference type="GO" id="GO:1901678">
    <property type="term" value="P:iron coordination entity transport"/>
    <property type="evidence" value="ECO:0007669"/>
    <property type="project" value="UniProtKB-ARBA"/>
</dbReference>
<dbReference type="PANTHER" id="PTHR30532:SF28">
    <property type="entry name" value="PETROBACTIN-BINDING PROTEIN YCLQ"/>
    <property type="match status" value="1"/>
</dbReference>
<gene>
    <name evidence="7" type="ORF">GJV77_04490</name>
</gene>
<organism evidence="7 8">
    <name type="scientific">Myroides pelagicus</name>
    <dbReference type="NCBI Taxonomy" id="270914"/>
    <lineage>
        <taxon>Bacteria</taxon>
        <taxon>Pseudomonadati</taxon>
        <taxon>Bacteroidota</taxon>
        <taxon>Flavobacteriia</taxon>
        <taxon>Flavobacteriales</taxon>
        <taxon>Flavobacteriaceae</taxon>
        <taxon>Myroides</taxon>
    </lineage>
</organism>
<feature type="domain" description="Fe/B12 periplasmic-binding" evidence="6">
    <location>
        <begin position="51"/>
        <end position="311"/>
    </location>
</feature>
<dbReference type="EMBL" id="WMJY01000007">
    <property type="protein sequence ID" value="MTH29179.1"/>
    <property type="molecule type" value="Genomic_DNA"/>
</dbReference>
<evidence type="ECO:0000259" key="6">
    <source>
        <dbReference type="PROSITE" id="PS50983"/>
    </source>
</evidence>
<keyword evidence="4" id="KW-0408">Iron</keyword>
<accession>A0A7K1GKW9</accession>
<evidence type="ECO:0000256" key="1">
    <source>
        <dbReference type="ARBA" id="ARBA00004196"/>
    </source>
</evidence>
<dbReference type="Pfam" id="PF01497">
    <property type="entry name" value="Peripla_BP_2"/>
    <property type="match status" value="1"/>
</dbReference>
<evidence type="ECO:0000313" key="7">
    <source>
        <dbReference type="EMBL" id="MTH29179.1"/>
    </source>
</evidence>